<accession>A0A0E9RBC3</accession>
<reference evidence="1" key="1">
    <citation type="submission" date="2014-11" db="EMBL/GenBank/DDBJ databases">
        <authorList>
            <person name="Amaro Gonzalez C."/>
        </authorList>
    </citation>
    <scope>NUCLEOTIDE SEQUENCE</scope>
</reference>
<name>A0A0E9RBC3_ANGAN</name>
<dbReference type="EMBL" id="GBXM01082817">
    <property type="protein sequence ID" value="JAH25760.1"/>
    <property type="molecule type" value="Transcribed_RNA"/>
</dbReference>
<proteinExistence type="predicted"/>
<evidence type="ECO:0000313" key="1">
    <source>
        <dbReference type="EMBL" id="JAH25760.1"/>
    </source>
</evidence>
<protein>
    <submittedName>
        <fullName evidence="1">Uncharacterized protein</fullName>
    </submittedName>
</protein>
<reference evidence="1" key="2">
    <citation type="journal article" date="2015" name="Fish Shellfish Immunol.">
        <title>Early steps in the European eel (Anguilla anguilla)-Vibrio vulnificus interaction in the gills: Role of the RtxA13 toxin.</title>
        <authorList>
            <person name="Callol A."/>
            <person name="Pajuelo D."/>
            <person name="Ebbesson L."/>
            <person name="Teles M."/>
            <person name="MacKenzie S."/>
            <person name="Amaro C."/>
        </authorList>
    </citation>
    <scope>NUCLEOTIDE SEQUENCE</scope>
</reference>
<organism evidence="1">
    <name type="scientific">Anguilla anguilla</name>
    <name type="common">European freshwater eel</name>
    <name type="synonym">Muraena anguilla</name>
    <dbReference type="NCBI Taxonomy" id="7936"/>
    <lineage>
        <taxon>Eukaryota</taxon>
        <taxon>Metazoa</taxon>
        <taxon>Chordata</taxon>
        <taxon>Craniata</taxon>
        <taxon>Vertebrata</taxon>
        <taxon>Euteleostomi</taxon>
        <taxon>Actinopterygii</taxon>
        <taxon>Neopterygii</taxon>
        <taxon>Teleostei</taxon>
        <taxon>Anguilliformes</taxon>
        <taxon>Anguillidae</taxon>
        <taxon>Anguilla</taxon>
    </lineage>
</organism>
<sequence length="46" mass="4851">METGVGQSVGAPINYPIKHGPGYHGSSQALTWTDVPHALDCQRGNC</sequence>
<dbReference type="AlphaFoldDB" id="A0A0E9RBC3"/>